<dbReference type="EMBL" id="ML119161">
    <property type="protein sequence ID" value="RPB08580.1"/>
    <property type="molecule type" value="Genomic_DNA"/>
</dbReference>
<keyword evidence="2 3" id="KW-0040">ANK repeat</keyword>
<evidence type="ECO:0000313" key="4">
    <source>
        <dbReference type="EMBL" id="RPB08580.1"/>
    </source>
</evidence>
<reference evidence="4 5" key="1">
    <citation type="journal article" date="2018" name="Nat. Ecol. Evol.">
        <title>Pezizomycetes genomes reveal the molecular basis of ectomycorrhizal truffle lifestyle.</title>
        <authorList>
            <person name="Murat C."/>
            <person name="Payen T."/>
            <person name="Noel B."/>
            <person name="Kuo A."/>
            <person name="Morin E."/>
            <person name="Chen J."/>
            <person name="Kohler A."/>
            <person name="Krizsan K."/>
            <person name="Balestrini R."/>
            <person name="Da Silva C."/>
            <person name="Montanini B."/>
            <person name="Hainaut M."/>
            <person name="Levati E."/>
            <person name="Barry K.W."/>
            <person name="Belfiori B."/>
            <person name="Cichocki N."/>
            <person name="Clum A."/>
            <person name="Dockter R.B."/>
            <person name="Fauchery L."/>
            <person name="Guy J."/>
            <person name="Iotti M."/>
            <person name="Le Tacon F."/>
            <person name="Lindquist E.A."/>
            <person name="Lipzen A."/>
            <person name="Malagnac F."/>
            <person name="Mello A."/>
            <person name="Molinier V."/>
            <person name="Miyauchi S."/>
            <person name="Poulain J."/>
            <person name="Riccioni C."/>
            <person name="Rubini A."/>
            <person name="Sitrit Y."/>
            <person name="Splivallo R."/>
            <person name="Traeger S."/>
            <person name="Wang M."/>
            <person name="Zifcakova L."/>
            <person name="Wipf D."/>
            <person name="Zambonelli A."/>
            <person name="Paolocci F."/>
            <person name="Nowrousian M."/>
            <person name="Ottonello S."/>
            <person name="Baldrian P."/>
            <person name="Spatafora J.W."/>
            <person name="Henrissat B."/>
            <person name="Nagy L.G."/>
            <person name="Aury J.M."/>
            <person name="Wincker P."/>
            <person name="Grigoriev I.V."/>
            <person name="Bonfante P."/>
            <person name="Martin F.M."/>
        </authorList>
    </citation>
    <scope>NUCLEOTIDE SEQUENCE [LARGE SCALE GENOMIC DNA]</scope>
    <source>
        <strain evidence="4 5">CCBAS932</strain>
    </source>
</reference>
<dbReference type="STRING" id="1392247.A0A3N4KDM1"/>
<dbReference type="OrthoDB" id="4900387at2759"/>
<evidence type="ECO:0000256" key="2">
    <source>
        <dbReference type="ARBA" id="ARBA00023043"/>
    </source>
</evidence>
<organism evidence="4 5">
    <name type="scientific">Morchella conica CCBAS932</name>
    <dbReference type="NCBI Taxonomy" id="1392247"/>
    <lineage>
        <taxon>Eukaryota</taxon>
        <taxon>Fungi</taxon>
        <taxon>Dikarya</taxon>
        <taxon>Ascomycota</taxon>
        <taxon>Pezizomycotina</taxon>
        <taxon>Pezizomycetes</taxon>
        <taxon>Pezizales</taxon>
        <taxon>Morchellaceae</taxon>
        <taxon>Morchella</taxon>
    </lineage>
</organism>
<sequence length="124" mass="12913">ETALHWAARSRQVAVLKMLVDAGADITAMDEDGNTPLHRAVCAGSRLAGPGEAVGVLLEWGADIEAKDERGRTPLACASEGANEGLVKMLLEKGADINTEDNAGQRVLHRAACGGNATVLKLLV</sequence>
<dbReference type="SMART" id="SM00248">
    <property type="entry name" value="ANK"/>
    <property type="match status" value="3"/>
</dbReference>
<keyword evidence="1" id="KW-0677">Repeat</keyword>
<dbReference type="Pfam" id="PF12796">
    <property type="entry name" value="Ank_2"/>
    <property type="match status" value="1"/>
</dbReference>
<proteinExistence type="predicted"/>
<feature type="repeat" description="ANK" evidence="3">
    <location>
        <begin position="32"/>
        <end position="69"/>
    </location>
</feature>
<feature type="non-terminal residue" evidence="4">
    <location>
        <position position="124"/>
    </location>
</feature>
<dbReference type="Proteomes" id="UP000277580">
    <property type="component" value="Unassembled WGS sequence"/>
</dbReference>
<protein>
    <submittedName>
        <fullName evidence="4">Ankyrin</fullName>
    </submittedName>
</protein>
<dbReference type="PRINTS" id="PR01415">
    <property type="entry name" value="ANKYRIN"/>
</dbReference>
<feature type="non-terminal residue" evidence="4">
    <location>
        <position position="1"/>
    </location>
</feature>
<name>A0A3N4KDM1_9PEZI</name>
<dbReference type="Gene3D" id="1.25.40.20">
    <property type="entry name" value="Ankyrin repeat-containing domain"/>
    <property type="match status" value="2"/>
</dbReference>
<dbReference type="SUPFAM" id="SSF48403">
    <property type="entry name" value="Ankyrin repeat"/>
    <property type="match status" value="1"/>
</dbReference>
<evidence type="ECO:0000256" key="3">
    <source>
        <dbReference type="PROSITE-ProRule" id="PRU00023"/>
    </source>
</evidence>
<evidence type="ECO:0000256" key="1">
    <source>
        <dbReference type="ARBA" id="ARBA00022737"/>
    </source>
</evidence>
<dbReference type="InParanoid" id="A0A3N4KDM1"/>
<evidence type="ECO:0000313" key="5">
    <source>
        <dbReference type="Proteomes" id="UP000277580"/>
    </source>
</evidence>
<dbReference type="PROSITE" id="PS50088">
    <property type="entry name" value="ANK_REPEAT"/>
    <property type="match status" value="3"/>
</dbReference>
<gene>
    <name evidence="4" type="ORF">P167DRAFT_457713</name>
</gene>
<dbReference type="Pfam" id="PF13637">
    <property type="entry name" value="Ank_4"/>
    <property type="match status" value="1"/>
</dbReference>
<dbReference type="PANTHER" id="PTHR24126">
    <property type="entry name" value="ANKYRIN REPEAT, PH AND SEC7 DOMAIN CONTAINING PROTEIN SECG-RELATED"/>
    <property type="match status" value="1"/>
</dbReference>
<dbReference type="InterPro" id="IPR002110">
    <property type="entry name" value="Ankyrin_rpt"/>
</dbReference>
<accession>A0A3N4KDM1</accession>
<dbReference type="InterPro" id="IPR036770">
    <property type="entry name" value="Ankyrin_rpt-contain_sf"/>
</dbReference>
<dbReference type="PROSITE" id="PS50297">
    <property type="entry name" value="ANK_REP_REGION"/>
    <property type="match status" value="3"/>
</dbReference>
<dbReference type="AlphaFoldDB" id="A0A3N4KDM1"/>
<feature type="repeat" description="ANK" evidence="3">
    <location>
        <begin position="1"/>
        <end position="31"/>
    </location>
</feature>
<dbReference type="PANTHER" id="PTHR24126:SF14">
    <property type="entry name" value="ANK_REP_REGION DOMAIN-CONTAINING PROTEIN"/>
    <property type="match status" value="1"/>
</dbReference>
<feature type="repeat" description="ANK" evidence="3">
    <location>
        <begin position="70"/>
        <end position="102"/>
    </location>
</feature>
<keyword evidence="5" id="KW-1185">Reference proteome</keyword>